<keyword evidence="1" id="KW-0812">Transmembrane</keyword>
<evidence type="ECO:0000313" key="2">
    <source>
        <dbReference type="EMBL" id="GMT31616.1"/>
    </source>
</evidence>
<name>A0AAV5WI45_9BILA</name>
<keyword evidence="1" id="KW-0472">Membrane</keyword>
<dbReference type="Proteomes" id="UP001432322">
    <property type="component" value="Unassembled WGS sequence"/>
</dbReference>
<keyword evidence="3" id="KW-1185">Reference proteome</keyword>
<feature type="non-terminal residue" evidence="2">
    <location>
        <position position="190"/>
    </location>
</feature>
<feature type="non-terminal residue" evidence="2">
    <location>
        <position position="1"/>
    </location>
</feature>
<protein>
    <submittedName>
        <fullName evidence="2">Uncharacterized protein</fullName>
    </submittedName>
</protein>
<organism evidence="2 3">
    <name type="scientific">Pristionchus fissidentatus</name>
    <dbReference type="NCBI Taxonomy" id="1538716"/>
    <lineage>
        <taxon>Eukaryota</taxon>
        <taxon>Metazoa</taxon>
        <taxon>Ecdysozoa</taxon>
        <taxon>Nematoda</taxon>
        <taxon>Chromadorea</taxon>
        <taxon>Rhabditida</taxon>
        <taxon>Rhabditina</taxon>
        <taxon>Diplogasteromorpha</taxon>
        <taxon>Diplogasteroidea</taxon>
        <taxon>Neodiplogasteridae</taxon>
        <taxon>Pristionchus</taxon>
    </lineage>
</organism>
<accession>A0AAV5WI45</accession>
<feature type="transmembrane region" description="Helical" evidence="1">
    <location>
        <begin position="172"/>
        <end position="189"/>
    </location>
</feature>
<dbReference type="AlphaFoldDB" id="A0AAV5WI45"/>
<gene>
    <name evidence="2" type="ORF">PFISCL1PPCAC_22913</name>
</gene>
<proteinExistence type="predicted"/>
<comment type="caution">
    <text evidence="2">The sequence shown here is derived from an EMBL/GenBank/DDBJ whole genome shotgun (WGS) entry which is preliminary data.</text>
</comment>
<reference evidence="2" key="1">
    <citation type="submission" date="2023-10" db="EMBL/GenBank/DDBJ databases">
        <title>Genome assembly of Pristionchus species.</title>
        <authorList>
            <person name="Yoshida K."/>
            <person name="Sommer R.J."/>
        </authorList>
    </citation>
    <scope>NUCLEOTIDE SEQUENCE</scope>
    <source>
        <strain evidence="2">RS5133</strain>
    </source>
</reference>
<dbReference type="EMBL" id="BTSY01000006">
    <property type="protein sequence ID" value="GMT31616.1"/>
    <property type="molecule type" value="Genomic_DNA"/>
</dbReference>
<evidence type="ECO:0000313" key="3">
    <source>
        <dbReference type="Proteomes" id="UP001432322"/>
    </source>
</evidence>
<evidence type="ECO:0000256" key="1">
    <source>
        <dbReference type="SAM" id="Phobius"/>
    </source>
</evidence>
<keyword evidence="1" id="KW-1133">Transmembrane helix</keyword>
<sequence length="190" mass="21081">SLLRVANLVFASLRNRRVEVSQLQEQVVGKVRPEPEVDDVHFALHVRIVASRLDRDWSGFATLEEAVGRRDSEMVLLVDDEVGDRALRLIGQRHLNLEDPLVQDELVLLRHHGQEVVLSNNPSDLVPHNDSLSVVLTAICMAGSSFLLLFVCFVVQLDRVLLSLPASARCALAPRLVLLLLLGFLACLVV</sequence>
<feature type="transmembrane region" description="Helical" evidence="1">
    <location>
        <begin position="134"/>
        <end position="157"/>
    </location>
</feature>